<keyword evidence="4" id="KW-1185">Reference proteome</keyword>
<name>A0ABD0NSM8_CIRMR</name>
<dbReference type="AlphaFoldDB" id="A0ABD0NSM8"/>
<reference evidence="3 4" key="1">
    <citation type="submission" date="2024-05" db="EMBL/GenBank/DDBJ databases">
        <title>Genome sequencing and assembly of Indian major carp, Cirrhinus mrigala (Hamilton, 1822).</title>
        <authorList>
            <person name="Mohindra V."/>
            <person name="Chowdhury L.M."/>
            <person name="Lal K."/>
            <person name="Jena J.K."/>
        </authorList>
    </citation>
    <scope>NUCLEOTIDE SEQUENCE [LARGE SCALE GENOMIC DNA]</scope>
    <source>
        <strain evidence="3">CM1030</strain>
        <tissue evidence="3">Blood</tissue>
    </source>
</reference>
<comment type="caution">
    <text evidence="3">The sequence shown here is derived from an EMBL/GenBank/DDBJ whole genome shotgun (WGS) entry which is preliminary data.</text>
</comment>
<evidence type="ECO:0000259" key="2">
    <source>
        <dbReference type="PROSITE" id="PS50835"/>
    </source>
</evidence>
<dbReference type="SMART" id="SM00408">
    <property type="entry name" value="IGc2"/>
    <property type="match status" value="1"/>
</dbReference>
<dbReference type="InterPro" id="IPR013783">
    <property type="entry name" value="Ig-like_fold"/>
</dbReference>
<dbReference type="PANTHER" id="PTHR10075:SF14">
    <property type="entry name" value="CELL ADHESION MOLECULE DSCAM2-RELATED"/>
    <property type="match status" value="1"/>
</dbReference>
<dbReference type="SUPFAM" id="SSF48726">
    <property type="entry name" value="Immunoglobulin"/>
    <property type="match status" value="2"/>
</dbReference>
<dbReference type="FunFam" id="2.60.40.10:FF:000186">
    <property type="entry name" value="Hemicentin 1"/>
    <property type="match status" value="1"/>
</dbReference>
<dbReference type="PANTHER" id="PTHR10075">
    <property type="entry name" value="BASIGIN RELATED"/>
    <property type="match status" value="1"/>
</dbReference>
<keyword evidence="1" id="KW-0393">Immunoglobulin domain</keyword>
<dbReference type="InterPro" id="IPR003598">
    <property type="entry name" value="Ig_sub2"/>
</dbReference>
<proteinExistence type="predicted"/>
<dbReference type="InterPro" id="IPR013098">
    <property type="entry name" value="Ig_I-set"/>
</dbReference>
<evidence type="ECO:0000313" key="3">
    <source>
        <dbReference type="EMBL" id="KAL0164829.1"/>
    </source>
</evidence>
<dbReference type="Pfam" id="PF07679">
    <property type="entry name" value="I-set"/>
    <property type="match status" value="1"/>
</dbReference>
<evidence type="ECO:0000256" key="1">
    <source>
        <dbReference type="ARBA" id="ARBA00023319"/>
    </source>
</evidence>
<dbReference type="Proteomes" id="UP001529510">
    <property type="component" value="Unassembled WGS sequence"/>
</dbReference>
<evidence type="ECO:0000313" key="4">
    <source>
        <dbReference type="Proteomes" id="UP001529510"/>
    </source>
</evidence>
<dbReference type="Gene3D" id="2.60.40.10">
    <property type="entry name" value="Immunoglobulins"/>
    <property type="match status" value="2"/>
</dbReference>
<dbReference type="EMBL" id="JAMKFB020000020">
    <property type="protein sequence ID" value="KAL0164829.1"/>
    <property type="molecule type" value="Genomic_DNA"/>
</dbReference>
<dbReference type="InterPro" id="IPR003599">
    <property type="entry name" value="Ig_sub"/>
</dbReference>
<dbReference type="Pfam" id="PF13927">
    <property type="entry name" value="Ig_3"/>
    <property type="match status" value="1"/>
</dbReference>
<dbReference type="InterPro" id="IPR036179">
    <property type="entry name" value="Ig-like_dom_sf"/>
</dbReference>
<dbReference type="InterPro" id="IPR007110">
    <property type="entry name" value="Ig-like_dom"/>
</dbReference>
<protein>
    <recommendedName>
        <fullName evidence="2">Ig-like domain-containing protein</fullName>
    </recommendedName>
</protein>
<feature type="non-terminal residue" evidence="3">
    <location>
        <position position="1"/>
    </location>
</feature>
<dbReference type="PROSITE" id="PS50835">
    <property type="entry name" value="IG_LIKE"/>
    <property type="match status" value="1"/>
</dbReference>
<dbReference type="SMART" id="SM00409">
    <property type="entry name" value="IG"/>
    <property type="match status" value="2"/>
</dbReference>
<sequence length="134" mass="13999">GGFTVLPNGGLQISKARVEDSGTYMCVAQNPAGTALGKTKLRVQVPPVITSDIKAYTVALDASVTLQCQSEGFPTPSITWHKNGQPLSESVRQRVLSTGALQIAFAQPGDTGRYTCTAANVAGTTSLEMSITVQ</sequence>
<accession>A0ABD0NSM8</accession>
<organism evidence="3 4">
    <name type="scientific">Cirrhinus mrigala</name>
    <name type="common">Mrigala</name>
    <dbReference type="NCBI Taxonomy" id="683832"/>
    <lineage>
        <taxon>Eukaryota</taxon>
        <taxon>Metazoa</taxon>
        <taxon>Chordata</taxon>
        <taxon>Craniata</taxon>
        <taxon>Vertebrata</taxon>
        <taxon>Euteleostomi</taxon>
        <taxon>Actinopterygii</taxon>
        <taxon>Neopterygii</taxon>
        <taxon>Teleostei</taxon>
        <taxon>Ostariophysi</taxon>
        <taxon>Cypriniformes</taxon>
        <taxon>Cyprinidae</taxon>
        <taxon>Labeoninae</taxon>
        <taxon>Labeonini</taxon>
        <taxon>Cirrhinus</taxon>
    </lineage>
</organism>
<feature type="domain" description="Ig-like" evidence="2">
    <location>
        <begin position="46"/>
        <end position="132"/>
    </location>
</feature>
<gene>
    <name evidence="3" type="ORF">M9458_040582</name>
</gene>
<feature type="non-terminal residue" evidence="3">
    <location>
        <position position="134"/>
    </location>
</feature>